<dbReference type="STRING" id="1610493.RPIT_12815"/>
<name>A0A1Q2CHH9_9ACTN</name>
<dbReference type="Proteomes" id="UP000188324">
    <property type="component" value="Chromosome"/>
</dbReference>
<evidence type="ECO:0000313" key="2">
    <source>
        <dbReference type="Proteomes" id="UP000188324"/>
    </source>
</evidence>
<dbReference type="SUPFAM" id="SSF49373">
    <property type="entry name" value="Invasin/intimin cell-adhesion fragments"/>
    <property type="match status" value="2"/>
</dbReference>
<reference evidence="1 2" key="1">
    <citation type="journal article" date="2016" name="Int. J. Syst. Evol. Microbiol.">
        <title>Tessaracoccus flavus sp. nov., isolated from the drainage system of a lindane-producing factory.</title>
        <authorList>
            <person name="Kumari R."/>
            <person name="Singh P."/>
            <person name="Schumann P."/>
            <person name="Lal R."/>
        </authorList>
    </citation>
    <scope>NUCLEOTIDE SEQUENCE [LARGE SCALE GENOMIC DNA]</scope>
    <source>
        <strain evidence="1 2">RP1T</strain>
    </source>
</reference>
<dbReference type="InterPro" id="IPR008964">
    <property type="entry name" value="Invasin/intimin_cell_adhesion"/>
</dbReference>
<dbReference type="NCBIfam" id="NF012211">
    <property type="entry name" value="tand_rpt_95"/>
    <property type="match status" value="2"/>
</dbReference>
<dbReference type="InterPro" id="IPR035986">
    <property type="entry name" value="PKD_dom_sf"/>
</dbReference>
<organism evidence="1 2">
    <name type="scientific">Tessaracoccus flavus</name>
    <dbReference type="NCBI Taxonomy" id="1610493"/>
    <lineage>
        <taxon>Bacteria</taxon>
        <taxon>Bacillati</taxon>
        <taxon>Actinomycetota</taxon>
        <taxon>Actinomycetes</taxon>
        <taxon>Propionibacteriales</taxon>
        <taxon>Propionibacteriaceae</taxon>
        <taxon>Tessaracoccus</taxon>
    </lineage>
</organism>
<dbReference type="Gene3D" id="2.60.40.10">
    <property type="entry name" value="Immunoglobulins"/>
    <property type="match status" value="7"/>
</dbReference>
<protein>
    <submittedName>
        <fullName evidence="1">Uncharacterized protein</fullName>
    </submittedName>
</protein>
<dbReference type="PROSITE" id="PS50093">
    <property type="entry name" value="PKD"/>
    <property type="match status" value="5"/>
</dbReference>
<dbReference type="GO" id="GO:0005975">
    <property type="term" value="P:carbohydrate metabolic process"/>
    <property type="evidence" value="ECO:0007669"/>
    <property type="project" value="UniProtKB-ARBA"/>
</dbReference>
<dbReference type="SUPFAM" id="SSF49299">
    <property type="entry name" value="PKD domain"/>
    <property type="match status" value="4"/>
</dbReference>
<keyword evidence="2" id="KW-1185">Reference proteome</keyword>
<dbReference type="InterPro" id="IPR022409">
    <property type="entry name" value="PKD/Chitinase_dom"/>
</dbReference>
<dbReference type="KEGG" id="tfl:RPIT_12815"/>
<proteinExistence type="predicted"/>
<accession>A0A1Q2CHH9</accession>
<dbReference type="Pfam" id="PF17517">
    <property type="entry name" value="IgGFc_binding"/>
    <property type="match status" value="1"/>
</dbReference>
<dbReference type="InterPro" id="IPR013783">
    <property type="entry name" value="Ig-like_fold"/>
</dbReference>
<dbReference type="Pfam" id="PF18911">
    <property type="entry name" value="PKD_4"/>
    <property type="match status" value="5"/>
</dbReference>
<dbReference type="RefSeq" id="WP_077343786.1">
    <property type="nucleotide sequence ID" value="NZ_CP019605.1"/>
</dbReference>
<gene>
    <name evidence="1" type="ORF">RPIT_12815</name>
</gene>
<dbReference type="OrthoDB" id="9802683at2"/>
<evidence type="ECO:0000313" key="1">
    <source>
        <dbReference type="EMBL" id="AQP45578.1"/>
    </source>
</evidence>
<dbReference type="InterPro" id="IPR000601">
    <property type="entry name" value="PKD_dom"/>
</dbReference>
<dbReference type="CDD" id="cd00146">
    <property type="entry name" value="PKD"/>
    <property type="match status" value="3"/>
</dbReference>
<dbReference type="PANTHER" id="PTHR46534">
    <property type="entry name" value="IGGFC_BINDING DOMAIN-CONTAINING PROTEIN"/>
    <property type="match status" value="1"/>
</dbReference>
<dbReference type="InterPro" id="IPR035234">
    <property type="entry name" value="IgGFc-bd_N"/>
</dbReference>
<dbReference type="Gene3D" id="2.60.40.3440">
    <property type="match status" value="1"/>
</dbReference>
<dbReference type="Pfam" id="PF17963">
    <property type="entry name" value="Big_9"/>
    <property type="match status" value="3"/>
</dbReference>
<dbReference type="PANTHER" id="PTHR46534:SF1">
    <property type="entry name" value="IGGFC-BINDING PROTEIN N-TERMINAL DOMAIN-CONTAINING PROTEIN"/>
    <property type="match status" value="1"/>
</dbReference>
<sequence length="2166" mass="225933">MSIRIFPWVRIWAALVAILLAIGLAVVGTAPARGAVTSANPADGFGELYADFTTADALFAWVTTDTRGGRVCVIAATGNGDCENPAWGTPNTIVGIGTLFTLLEGPSLPMGTYRLHTESATEEGWLPGYTSDVFTVGPCQSDCDTTIGRQQAEAFKAASGDATAGASLLCTALTLKETGSTIQTHGDGIRLGLEAAGSRSLSGGFLGYATGLGLGFAGIELPSYNDAALQIAQMMSCMVRQMHLDIANDPPDPILNTVVPPAFLEPDPLGSPVLDDLVAALDRQTAYGIATRIAFERYQGAVLAEDLSGQRLQAGAIAEYGRSLIRELRATADALRAAAASSDSAMAGVVLEDGSTLEALVPLAERVTTSGFTEGETQQLRELGLTDQQIANAATWFGLDLDVVSPGVPLSQYLVEAAETFEAAIEPTDEFVRNAAAVSTTDLAPPSAGITASFQSPATWRLTATGTSSDGDPVEHTWRFSDGHVATGQEVERAFEESGAYSVTVTTTETTPWGGSATATNETLTVQLNDPPRAVDDRINVALGDSVSFNPLANDIDYDGDPLTLDGTDAAAGGTLTCTPAGPCTYAADRGVVGEESIEYRVSDGTDTSSGAILVTIVAADSAPVASDVAVSVPRGATTTVALPATDPVPGPQTPLVMEVVGEVPPGFTVTPFYPASARVAVSWSAPLGAQTISYRVSDGAQWSPVATLTVTVLGENRTPTAPDMTVTTPAGTPVAITLDGSDPDGNTLSWTHSSPTAGSITGTAPNLILDPGESAPGSVITFTYQVSDGLQYSGTATVTVDVGPWPGGPIVNLGDDLHLGEGPISFYATARAPEGAGPLTYLWDFGDGRTSSASSPYVTFDDGVYEVTLTVTDALGRAASDTVTMTIRNLPPVARIGVTSGPYVTGRQLTLNSASSRDPGDDVLTYRWDLGDGVLVDTEDAYLPHVFDTGGLHRIQLIAIDDDGAQSNTWLDLDVAAFDVSAGGDREVPEGSWITFEGSAPFQPFGSSAHWEWDLGDGTLVTGSTPIRHRYAGDEPRTVTFRATLDGVSREDVATVTFTNLPPRLGPAIPVVVEAGQPSVLHAGAFDPGGDPLTIAWDLGDGTSATGQHVTHAWSAPGGKTVRITATDDEGADVAAEVQVLVLEDGALGRVTPDSRGRAFHLAFDPNMSKEGSEQYLVITGEANSTGVVSVPGIGFRAEFVVGAGSIATVRLPDDVLPDPDGRTDTVRTAVDPLAVIVQAREEVTVYGVNKETSSTDAFLAVPDDVAGTDLRVPGGATQFSVVSLQSGTEITVTNPQRVESVIGPLEAGEVFRKAGYPSNIQGSLIQAEVPVQVLAGAPCAMVPDQVTFCDHLVEAMWPTSAWGTSFLTWPLEGRTGGDPVDVLAGDDETEVRVDGELVATLGAGFAHRMLRTSGTLIETSKPAMVNQLARGTTADRQMGDPLMMLIPPQEQWLDRYTVASLRGFDKHYLNLVIKDGAQSTVRLDGAIVEQGLWEAVGSSGYVAAAVEVSSGQHRIVADRPVAVYAYGWAPYESYGYPGGLALAPVADVDRLSLSPAAAERQVGTTDCVVATVLNSAGEPLSGVRVDLAVSGVHTTEAYGWTDDDGTASLCYEGHLSGTDELVASVGAVTASAARTWTDQQIPGQPPVASDIAASTDHETPVELVLTATDEDGDTLSFAILTHPLNGTLGEVTGNRVTYTPNPGFSGEDSFTFAASDGTFTSVSAVASVTVRPPAGPVPTAVSVAPDTQTAEVGDESCVVATVLDAEGYSMTGVSVTATVTGANAGALMAEAATNGEGNARVCYTGSSAGTDTIAVRAGDVAGEATVEWRDLLPSAQLSVTVTPTSVAEPGGPVTWTVRVTNGSEETATMTALSDPAGSLQGRGTCEVPQQVEGFASYTCTFSEEISGTGGQSYSRSFAVKLADDDGNHSTDEFTAKVEILAVEQPEPPVATITQAPDAVTSSRTATFAFTADQPGATFECALDDGPLTACVTPVSYHNLGDGDHRFVVRAIGQAGAGRVAEHTWTIEARTPPPRDLYETPGYHDSGGRQWFTRCEPYSQTTRCWTYIWATTIERVGNHYVTSNGWVFNNLTYVASPKRLWVGNPLAITGSWTDTDGRRWRTECNTPTSGGNGCRSYVTTKVLEATPTGPRFVLRERFNNIVRFS</sequence>
<dbReference type="EMBL" id="CP019605">
    <property type="protein sequence ID" value="AQP45578.1"/>
    <property type="molecule type" value="Genomic_DNA"/>
</dbReference>
<dbReference type="SMART" id="SM00089">
    <property type="entry name" value="PKD"/>
    <property type="match status" value="5"/>
</dbReference>